<keyword evidence="3" id="KW-1185">Reference proteome</keyword>
<feature type="region of interest" description="Disordered" evidence="1">
    <location>
        <begin position="223"/>
        <end position="256"/>
    </location>
</feature>
<feature type="compositionally biased region" description="Basic and acidic residues" evidence="1">
    <location>
        <begin position="228"/>
        <end position="256"/>
    </location>
</feature>
<reference evidence="2" key="1">
    <citation type="submission" date="2023-03" db="EMBL/GenBank/DDBJ databases">
        <title>Massive genome expansion in bonnet fungi (Mycena s.s.) driven by repeated elements and novel gene families across ecological guilds.</title>
        <authorList>
            <consortium name="Lawrence Berkeley National Laboratory"/>
            <person name="Harder C.B."/>
            <person name="Miyauchi S."/>
            <person name="Viragh M."/>
            <person name="Kuo A."/>
            <person name="Thoen E."/>
            <person name="Andreopoulos B."/>
            <person name="Lu D."/>
            <person name="Skrede I."/>
            <person name="Drula E."/>
            <person name="Henrissat B."/>
            <person name="Morin E."/>
            <person name="Kohler A."/>
            <person name="Barry K."/>
            <person name="LaButti K."/>
            <person name="Morin E."/>
            <person name="Salamov A."/>
            <person name="Lipzen A."/>
            <person name="Mereny Z."/>
            <person name="Hegedus B."/>
            <person name="Baldrian P."/>
            <person name="Stursova M."/>
            <person name="Weitz H."/>
            <person name="Taylor A."/>
            <person name="Grigoriev I.V."/>
            <person name="Nagy L.G."/>
            <person name="Martin F."/>
            <person name="Kauserud H."/>
        </authorList>
    </citation>
    <scope>NUCLEOTIDE SEQUENCE</scope>
    <source>
        <strain evidence="2">9144</strain>
    </source>
</reference>
<sequence>MFVFRGAGGWSAKRSNRPLTMVGFLRAFGGTESGPLDLLVAKGVDGVDPRDDGECVFNKGAAGVSEVPVSDAVRVDGKGTVEKEMPGVFSGCGFSLERSASAVGVDGIEDAKCVFIGAASVSEASREDGEGTVEKEMPGVFSGCGFSLERSASAVGVDGIEDAKCVFKGAASVSEASREDGEGTVEKEMPGVFSGCEFSLERSASVVGVDGIEDAKCVFKGAASVSEASREDGEGTVEKETWEVSSDCSEKGSPRD</sequence>
<evidence type="ECO:0000256" key="1">
    <source>
        <dbReference type="SAM" id="MobiDB-lite"/>
    </source>
</evidence>
<dbReference type="EMBL" id="JARJCW010000096">
    <property type="protein sequence ID" value="KAJ7194717.1"/>
    <property type="molecule type" value="Genomic_DNA"/>
</dbReference>
<gene>
    <name evidence="2" type="ORF">GGX14DRAFT_404503</name>
</gene>
<comment type="caution">
    <text evidence="2">The sequence shown here is derived from an EMBL/GenBank/DDBJ whole genome shotgun (WGS) entry which is preliminary data.</text>
</comment>
<protein>
    <submittedName>
        <fullName evidence="2">Uncharacterized protein</fullName>
    </submittedName>
</protein>
<proteinExistence type="predicted"/>
<evidence type="ECO:0000313" key="3">
    <source>
        <dbReference type="Proteomes" id="UP001219525"/>
    </source>
</evidence>
<dbReference type="AlphaFoldDB" id="A0AAD6UUB9"/>
<organism evidence="2 3">
    <name type="scientific">Mycena pura</name>
    <dbReference type="NCBI Taxonomy" id="153505"/>
    <lineage>
        <taxon>Eukaryota</taxon>
        <taxon>Fungi</taxon>
        <taxon>Dikarya</taxon>
        <taxon>Basidiomycota</taxon>
        <taxon>Agaricomycotina</taxon>
        <taxon>Agaricomycetes</taxon>
        <taxon>Agaricomycetidae</taxon>
        <taxon>Agaricales</taxon>
        <taxon>Marasmiineae</taxon>
        <taxon>Mycenaceae</taxon>
        <taxon>Mycena</taxon>
    </lineage>
</organism>
<accession>A0AAD6UUB9</accession>
<name>A0AAD6UUB9_9AGAR</name>
<dbReference type="Proteomes" id="UP001219525">
    <property type="component" value="Unassembled WGS sequence"/>
</dbReference>
<evidence type="ECO:0000313" key="2">
    <source>
        <dbReference type="EMBL" id="KAJ7194717.1"/>
    </source>
</evidence>